<dbReference type="NCBIfam" id="NF004810">
    <property type="entry name" value="PRK06157.1"/>
    <property type="match status" value="1"/>
</dbReference>
<dbReference type="RefSeq" id="WP_066088003.1">
    <property type="nucleotide sequence ID" value="NZ_CP126114.1"/>
</dbReference>
<dbReference type="InterPro" id="IPR055140">
    <property type="entry name" value="Thiolase_C_2"/>
</dbReference>
<dbReference type="PIRSF" id="PIRSF000429">
    <property type="entry name" value="Ac-CoA_Ac_transf"/>
    <property type="match status" value="1"/>
</dbReference>
<dbReference type="Proteomes" id="UP001178288">
    <property type="component" value="Chromosome"/>
</dbReference>
<dbReference type="InterPro" id="IPR020616">
    <property type="entry name" value="Thiolase_N"/>
</dbReference>
<accession>A0AA95S6S2</accession>
<reference evidence="3" key="1">
    <citation type="submission" date="2023-05" db="EMBL/GenBank/DDBJ databases">
        <title>Comparative genomics of Bacillaceae isolates and their secondary metabolite potential.</title>
        <authorList>
            <person name="Song L."/>
            <person name="Nielsen L.J."/>
            <person name="Mohite O."/>
            <person name="Xu X."/>
            <person name="Weber T."/>
            <person name="Kovacs A.T."/>
        </authorList>
    </citation>
    <scope>NUCLEOTIDE SEQUENCE</scope>
    <source>
        <strain evidence="3">XLM17</strain>
    </source>
</reference>
<dbReference type="AlphaFoldDB" id="A0AA95S6S2"/>
<dbReference type="KEGG" id="nnv:QNH39_14970"/>
<dbReference type="Gene3D" id="3.40.47.10">
    <property type="match status" value="1"/>
</dbReference>
<evidence type="ECO:0000313" key="3">
    <source>
        <dbReference type="EMBL" id="WHY83985.1"/>
    </source>
</evidence>
<protein>
    <submittedName>
        <fullName evidence="3">Acetyl-CoA acetyltransferase</fullName>
    </submittedName>
</protein>
<sequence length="393" mass="41642">MSERVAIIGLGATRFTEHFDKSYGELVEDAAFKALKMANLELNDIEAAWLGTCYAYEYGTEGNAGTSLAEALGIYGIPISRVANYCITGLDAIRNAVYSVQAGAFKRVLVVGAEKMRDVPPRDSLVATHAENGHPIYAKGRTAPGMFGIMANRYFETYGNSKNEMAMVSVKNHYHGSLNPRAHFRGKVSLEQVINAPMVADPIGLLDCTPTSDGAAAVVITTESEAKALGAEYVVISGIGVAVTSGYFTAQFDPNWDFLSFQSTKLAAQAAYKQAGITDPLRQIDVAEVHDCFTITEMINYEDLGFCGPGKGGTLLHEGVTTLGGCLPVNVSGGLQSCGHPIGASGVRMVVDIAEQLLEKSGPRQVNNSRIGLTHALGGPGSVAGVSILERVN</sequence>
<dbReference type="InterPro" id="IPR002155">
    <property type="entry name" value="Thiolase"/>
</dbReference>
<keyword evidence="4" id="KW-1185">Reference proteome</keyword>
<evidence type="ECO:0000259" key="2">
    <source>
        <dbReference type="Pfam" id="PF22691"/>
    </source>
</evidence>
<evidence type="ECO:0000259" key="1">
    <source>
        <dbReference type="Pfam" id="PF00108"/>
    </source>
</evidence>
<dbReference type="Pfam" id="PF22691">
    <property type="entry name" value="Thiolase_C_1"/>
    <property type="match status" value="1"/>
</dbReference>
<proteinExistence type="predicted"/>
<dbReference type="InterPro" id="IPR016039">
    <property type="entry name" value="Thiolase-like"/>
</dbReference>
<dbReference type="Pfam" id="PF00108">
    <property type="entry name" value="Thiolase_N"/>
    <property type="match status" value="1"/>
</dbReference>
<feature type="domain" description="Thiolase C-terminal" evidence="2">
    <location>
        <begin position="257"/>
        <end position="391"/>
    </location>
</feature>
<dbReference type="GO" id="GO:0016747">
    <property type="term" value="F:acyltransferase activity, transferring groups other than amino-acyl groups"/>
    <property type="evidence" value="ECO:0007669"/>
    <property type="project" value="InterPro"/>
</dbReference>
<dbReference type="PANTHER" id="PTHR42870:SF1">
    <property type="entry name" value="NON-SPECIFIC LIPID-TRANSFER PROTEIN-LIKE 2"/>
    <property type="match status" value="1"/>
</dbReference>
<dbReference type="EMBL" id="CP126114">
    <property type="protein sequence ID" value="WHY83985.1"/>
    <property type="molecule type" value="Genomic_DNA"/>
</dbReference>
<dbReference type="SUPFAM" id="SSF53901">
    <property type="entry name" value="Thiolase-like"/>
    <property type="match status" value="1"/>
</dbReference>
<evidence type="ECO:0000313" key="4">
    <source>
        <dbReference type="Proteomes" id="UP001178288"/>
    </source>
</evidence>
<organism evidence="3 4">
    <name type="scientific">Neobacillus novalis</name>
    <dbReference type="NCBI Taxonomy" id="220687"/>
    <lineage>
        <taxon>Bacteria</taxon>
        <taxon>Bacillati</taxon>
        <taxon>Bacillota</taxon>
        <taxon>Bacilli</taxon>
        <taxon>Bacillales</taxon>
        <taxon>Bacillaceae</taxon>
        <taxon>Neobacillus</taxon>
    </lineage>
</organism>
<feature type="domain" description="Thiolase N-terminal" evidence="1">
    <location>
        <begin position="5"/>
        <end position="224"/>
    </location>
</feature>
<dbReference type="CDD" id="cd00829">
    <property type="entry name" value="SCP-x_thiolase"/>
    <property type="match status" value="1"/>
</dbReference>
<dbReference type="PANTHER" id="PTHR42870">
    <property type="entry name" value="ACETYL-COA C-ACETYLTRANSFERASE"/>
    <property type="match status" value="1"/>
</dbReference>
<gene>
    <name evidence="3" type="ORF">QNH39_14970</name>
</gene>
<name>A0AA95S6S2_9BACI</name>